<dbReference type="RefSeq" id="WP_237486131.1">
    <property type="nucleotide sequence ID" value="NZ_CAKLCM010000003.1"/>
</dbReference>
<dbReference type="Proteomes" id="UP000838160">
    <property type="component" value="Unassembled WGS sequence"/>
</dbReference>
<keyword evidence="2" id="KW-1185">Reference proteome</keyword>
<name>A0ABN8DNH1_9VIBR</name>
<protein>
    <submittedName>
        <fullName evidence="1">Uncharacterized protein</fullName>
    </submittedName>
</protein>
<proteinExistence type="predicted"/>
<dbReference type="EMBL" id="CAKLCM010000003">
    <property type="protein sequence ID" value="CAH0529541.1"/>
    <property type="molecule type" value="Genomic_DNA"/>
</dbReference>
<reference evidence="1" key="1">
    <citation type="submission" date="2021-12" db="EMBL/GenBank/DDBJ databases">
        <authorList>
            <person name="Rodrigo-Torres L."/>
            <person name="Arahal R. D."/>
            <person name="Lucena T."/>
        </authorList>
    </citation>
    <scope>NUCLEOTIDE SEQUENCE</scope>
    <source>
        <strain evidence="1">CECT 8226</strain>
    </source>
</reference>
<evidence type="ECO:0000313" key="1">
    <source>
        <dbReference type="EMBL" id="CAH0529541.1"/>
    </source>
</evidence>
<comment type="caution">
    <text evidence="1">The sequence shown here is derived from an EMBL/GenBank/DDBJ whole genome shotgun (WGS) entry which is preliminary data.</text>
</comment>
<sequence length="225" mass="25813">MLQQLVICSIKNFATDCQQLCVKHYPAIHNQGMTAHHLGLAFAKRLSADLLQAGYPSEHHSNKHGSNEHGSNKHRAIESTQRVEQANLYRVTSSLGTVWVITHHFINGNLNSRQQLIAHIQDWQSEYNDSIQPKDILLVVGDHWINRHSHSREMIHWWSGALPEELDNYRQQGVKLVASEQTFSKQLLNGCGLSPYYCHYIHPLHSTVTQKVVLRYAQFFSLIHP</sequence>
<evidence type="ECO:0000313" key="2">
    <source>
        <dbReference type="Proteomes" id="UP000838160"/>
    </source>
</evidence>
<accession>A0ABN8DNH1</accession>
<organism evidence="1 2">
    <name type="scientific">Vibrio hippocampi</name>
    <dbReference type="NCBI Taxonomy" id="654686"/>
    <lineage>
        <taxon>Bacteria</taxon>
        <taxon>Pseudomonadati</taxon>
        <taxon>Pseudomonadota</taxon>
        <taxon>Gammaproteobacteria</taxon>
        <taxon>Vibrionales</taxon>
        <taxon>Vibrionaceae</taxon>
        <taxon>Vibrio</taxon>
    </lineage>
</organism>
<gene>
    <name evidence="1" type="ORF">VHP8226_03295</name>
</gene>